<dbReference type="GO" id="GO:0005615">
    <property type="term" value="C:extracellular space"/>
    <property type="evidence" value="ECO:0007669"/>
    <property type="project" value="TreeGrafter"/>
</dbReference>
<keyword evidence="2" id="KW-0964">Secreted</keyword>
<reference evidence="9" key="1">
    <citation type="submission" date="2025-08" db="UniProtKB">
        <authorList>
            <consortium name="Ensembl"/>
        </authorList>
    </citation>
    <scope>IDENTIFICATION</scope>
</reference>
<keyword evidence="10" id="KW-1185">Reference proteome</keyword>
<dbReference type="GeneTree" id="ENSGT00960000187988"/>
<dbReference type="SMART" id="SM00183">
    <property type="entry name" value="NAT_PEP"/>
    <property type="match status" value="1"/>
</dbReference>
<dbReference type="GO" id="GO:0005179">
    <property type="term" value="F:hormone activity"/>
    <property type="evidence" value="ECO:0007669"/>
    <property type="project" value="InterPro"/>
</dbReference>
<dbReference type="PANTHER" id="PTHR14066">
    <property type="entry name" value="ATRIAL NATRIURETIC FACTOR PRECURSOR"/>
    <property type="match status" value="1"/>
</dbReference>
<keyword evidence="7" id="KW-1015">Disulfide bond</keyword>
<dbReference type="GO" id="GO:0006182">
    <property type="term" value="P:cGMP biosynthetic process"/>
    <property type="evidence" value="ECO:0007669"/>
    <property type="project" value="TreeGrafter"/>
</dbReference>
<dbReference type="GO" id="GO:0019934">
    <property type="term" value="P:cGMP-mediated signaling"/>
    <property type="evidence" value="ECO:0007669"/>
    <property type="project" value="TreeGrafter"/>
</dbReference>
<sequence>MRFGEWSLLDGATSILLPSPGEGKRGSRNPPPQGWSSSAESGLSRSQKGRLDLLERLKEKFQLEELEEPDYGAKEMGGTSQLDPIDALTSNPLDLQAIYQGNVEEQWRKFMASPKRRRHFSGCFGTRLERIGTQTGLGCHIYKARRSPLNMLVMGVGV</sequence>
<protein>
    <submittedName>
        <fullName evidence="9">Uncharacterized protein</fullName>
    </submittedName>
</protein>
<evidence type="ECO:0000256" key="4">
    <source>
        <dbReference type="ARBA" id="ARBA00022729"/>
    </source>
</evidence>
<evidence type="ECO:0000256" key="8">
    <source>
        <dbReference type="SAM" id="MobiDB-lite"/>
    </source>
</evidence>
<dbReference type="Pfam" id="PF00212">
    <property type="entry name" value="ANP"/>
    <property type="match status" value="1"/>
</dbReference>
<evidence type="ECO:0000256" key="6">
    <source>
        <dbReference type="ARBA" id="ARBA00022924"/>
    </source>
</evidence>
<reference evidence="9" key="2">
    <citation type="submission" date="2025-09" db="UniProtKB">
        <authorList>
            <consortium name="Ensembl"/>
        </authorList>
    </citation>
    <scope>IDENTIFICATION</scope>
</reference>
<dbReference type="InterPro" id="IPR050787">
    <property type="entry name" value="Natriuretic_peptide"/>
</dbReference>
<feature type="compositionally biased region" description="Polar residues" evidence="8">
    <location>
        <begin position="34"/>
        <end position="46"/>
    </location>
</feature>
<evidence type="ECO:0000256" key="7">
    <source>
        <dbReference type="ARBA" id="ARBA00023157"/>
    </source>
</evidence>
<name>A0A8D0DQ10_SALMN</name>
<evidence type="ECO:0000256" key="5">
    <source>
        <dbReference type="ARBA" id="ARBA00022858"/>
    </source>
</evidence>
<dbReference type="InterPro" id="IPR000663">
    <property type="entry name" value="Natr_peptide"/>
</dbReference>
<dbReference type="GO" id="GO:0003085">
    <property type="term" value="P:negative regulation of systemic arterial blood pressure"/>
    <property type="evidence" value="ECO:0007669"/>
    <property type="project" value="TreeGrafter"/>
</dbReference>
<evidence type="ECO:0000256" key="1">
    <source>
        <dbReference type="ARBA" id="ARBA00004613"/>
    </source>
</evidence>
<dbReference type="Ensembl" id="ENSSMRT00000023765.1">
    <property type="protein sequence ID" value="ENSSMRP00000020282.1"/>
    <property type="gene ID" value="ENSSMRG00000015773.1"/>
</dbReference>
<dbReference type="GO" id="GO:0007168">
    <property type="term" value="P:receptor guanylyl cyclase signaling pathway"/>
    <property type="evidence" value="ECO:0007669"/>
    <property type="project" value="TreeGrafter"/>
</dbReference>
<keyword evidence="3" id="KW-0800">Toxin</keyword>
<keyword evidence="5" id="KW-0838">Vasoactive</keyword>
<dbReference type="GO" id="GO:0007218">
    <property type="term" value="P:neuropeptide signaling pathway"/>
    <property type="evidence" value="ECO:0007669"/>
    <property type="project" value="TreeGrafter"/>
</dbReference>
<keyword evidence="6" id="KW-0382">Hypotensive agent</keyword>
<dbReference type="Proteomes" id="UP000694421">
    <property type="component" value="Unplaced"/>
</dbReference>
<proteinExistence type="predicted"/>
<accession>A0A8D0DQ10</accession>
<dbReference type="GO" id="GO:0090729">
    <property type="term" value="F:toxin activity"/>
    <property type="evidence" value="ECO:0007669"/>
    <property type="project" value="UniProtKB-KW"/>
</dbReference>
<dbReference type="GO" id="GO:0005737">
    <property type="term" value="C:cytoplasm"/>
    <property type="evidence" value="ECO:0007669"/>
    <property type="project" value="TreeGrafter"/>
</dbReference>
<evidence type="ECO:0000256" key="3">
    <source>
        <dbReference type="ARBA" id="ARBA00022656"/>
    </source>
</evidence>
<dbReference type="PANTHER" id="PTHR14066:SF10">
    <property type="entry name" value="NATRIURETIC PEPTIDES B"/>
    <property type="match status" value="1"/>
</dbReference>
<evidence type="ECO:0000313" key="9">
    <source>
        <dbReference type="Ensembl" id="ENSSMRP00000020282.1"/>
    </source>
</evidence>
<feature type="region of interest" description="Disordered" evidence="8">
    <location>
        <begin position="1"/>
        <end position="47"/>
    </location>
</feature>
<dbReference type="GO" id="GO:0097746">
    <property type="term" value="P:blood vessel diameter maintenance"/>
    <property type="evidence" value="ECO:0007669"/>
    <property type="project" value="UniProtKB-KW"/>
</dbReference>
<keyword evidence="4" id="KW-0732">Signal</keyword>
<organism evidence="9 10">
    <name type="scientific">Salvator merianae</name>
    <name type="common">Argentine black and white tegu</name>
    <name type="synonym">Tupinambis merianae</name>
    <dbReference type="NCBI Taxonomy" id="96440"/>
    <lineage>
        <taxon>Eukaryota</taxon>
        <taxon>Metazoa</taxon>
        <taxon>Chordata</taxon>
        <taxon>Craniata</taxon>
        <taxon>Vertebrata</taxon>
        <taxon>Euteleostomi</taxon>
        <taxon>Lepidosauria</taxon>
        <taxon>Squamata</taxon>
        <taxon>Bifurcata</taxon>
        <taxon>Unidentata</taxon>
        <taxon>Episquamata</taxon>
        <taxon>Laterata</taxon>
        <taxon>Teiioidea</taxon>
        <taxon>Teiidae</taxon>
        <taxon>Salvator</taxon>
    </lineage>
</organism>
<evidence type="ECO:0000313" key="10">
    <source>
        <dbReference type="Proteomes" id="UP000694421"/>
    </source>
</evidence>
<comment type="subcellular location">
    <subcellularLocation>
        <location evidence="1">Secreted</location>
    </subcellularLocation>
</comment>
<dbReference type="PRINTS" id="PR00712">
    <property type="entry name" value="BNATPEPTIDE"/>
</dbReference>
<evidence type="ECO:0000256" key="2">
    <source>
        <dbReference type="ARBA" id="ARBA00022525"/>
    </source>
</evidence>
<dbReference type="AlphaFoldDB" id="A0A8D0DQ10"/>
<dbReference type="GO" id="GO:0051427">
    <property type="term" value="F:hormone receptor binding"/>
    <property type="evidence" value="ECO:0007669"/>
    <property type="project" value="TreeGrafter"/>
</dbReference>
<dbReference type="InterPro" id="IPR002408">
    <property type="entry name" value="Natriuretic_peptide_brain"/>
</dbReference>